<dbReference type="Gene3D" id="1.20.1070.10">
    <property type="entry name" value="Rhodopsin 7-helix transmembrane proteins"/>
    <property type="match status" value="2"/>
</dbReference>
<dbReference type="PROSITE" id="PS50261">
    <property type="entry name" value="G_PROTEIN_RECEP_F2_4"/>
    <property type="match status" value="2"/>
</dbReference>
<dbReference type="SMART" id="SM00408">
    <property type="entry name" value="IGc2"/>
    <property type="match status" value="2"/>
</dbReference>
<dbReference type="InterPro" id="IPR007110">
    <property type="entry name" value="Ig-like_dom"/>
</dbReference>
<evidence type="ECO:0000256" key="3">
    <source>
        <dbReference type="ARBA" id="ARBA00022475"/>
    </source>
</evidence>
<dbReference type="InterPro" id="IPR000832">
    <property type="entry name" value="GPCR_2_secretin-like"/>
</dbReference>
<evidence type="ECO:0000256" key="8">
    <source>
        <dbReference type="ARBA" id="ARBA00023180"/>
    </source>
</evidence>
<dbReference type="Pfam" id="PF16489">
    <property type="entry name" value="GAIN"/>
    <property type="match status" value="2"/>
</dbReference>
<feature type="transmembrane region" description="Helical" evidence="9">
    <location>
        <begin position="810"/>
        <end position="829"/>
    </location>
</feature>
<dbReference type="SMART" id="SM00409">
    <property type="entry name" value="IG"/>
    <property type="match status" value="2"/>
</dbReference>
<dbReference type="InterPro" id="IPR000203">
    <property type="entry name" value="GPS"/>
</dbReference>
<dbReference type="InterPro" id="IPR046338">
    <property type="entry name" value="GAIN_dom_sf"/>
</dbReference>
<evidence type="ECO:0000256" key="2">
    <source>
        <dbReference type="ARBA" id="ARBA00007343"/>
    </source>
</evidence>
<gene>
    <name evidence="14" type="ORF">pdam_00015585</name>
</gene>
<comment type="similarity">
    <text evidence="2">Belongs to the G-protein coupled receptor 2 family. Adhesion G-protein coupled receptor (ADGR) subfamily.</text>
</comment>
<feature type="domain" description="GAIN-B" evidence="11">
    <location>
        <begin position="528"/>
        <end position="695"/>
    </location>
</feature>
<evidence type="ECO:0000259" key="13">
    <source>
        <dbReference type="PROSITE" id="PS50835"/>
    </source>
</evidence>
<dbReference type="STRING" id="46731.A0A3M6TDI9"/>
<feature type="transmembrane region" description="Helical" evidence="9">
    <location>
        <begin position="899"/>
        <end position="927"/>
    </location>
</feature>
<evidence type="ECO:0000313" key="15">
    <source>
        <dbReference type="Proteomes" id="UP000275408"/>
    </source>
</evidence>
<keyword evidence="7" id="KW-1015">Disulfide bond</keyword>
<evidence type="ECO:0000256" key="1">
    <source>
        <dbReference type="ARBA" id="ARBA00004651"/>
    </source>
</evidence>
<dbReference type="SUPFAM" id="SSF81321">
    <property type="entry name" value="Family A G protein-coupled receptor-like"/>
    <property type="match status" value="1"/>
</dbReference>
<dbReference type="InterPro" id="IPR003598">
    <property type="entry name" value="Ig_sub2"/>
</dbReference>
<feature type="transmembrane region" description="Helical" evidence="9">
    <location>
        <begin position="771"/>
        <end position="798"/>
    </location>
</feature>
<dbReference type="InterPro" id="IPR013783">
    <property type="entry name" value="Ig-like_fold"/>
</dbReference>
<feature type="domain" description="Ig-like" evidence="13">
    <location>
        <begin position="943"/>
        <end position="1007"/>
    </location>
</feature>
<dbReference type="InterPro" id="IPR057244">
    <property type="entry name" value="GAIN_B"/>
</dbReference>
<feature type="transmembrane region" description="Helical" evidence="9">
    <location>
        <begin position="704"/>
        <end position="727"/>
    </location>
</feature>
<dbReference type="CDD" id="cd00096">
    <property type="entry name" value="Ig"/>
    <property type="match status" value="1"/>
</dbReference>
<proteinExistence type="inferred from homology"/>
<dbReference type="Gene3D" id="2.60.40.10">
    <property type="entry name" value="Immunoglobulins"/>
    <property type="match status" value="2"/>
</dbReference>
<dbReference type="SUPFAM" id="SSF48726">
    <property type="entry name" value="Immunoglobulin"/>
    <property type="match status" value="2"/>
</dbReference>
<evidence type="ECO:0000313" key="14">
    <source>
        <dbReference type="EMBL" id="RMX39475.1"/>
    </source>
</evidence>
<keyword evidence="5 9" id="KW-1133">Transmembrane helix</keyword>
<dbReference type="GO" id="GO:0007166">
    <property type="term" value="P:cell surface receptor signaling pathway"/>
    <property type="evidence" value="ECO:0007669"/>
    <property type="project" value="InterPro"/>
</dbReference>
<feature type="domain" description="G-protein coupled receptors family 2 profile 2" evidence="12">
    <location>
        <begin position="702"/>
        <end position="946"/>
    </location>
</feature>
<dbReference type="PANTHER" id="PTHR12011:SF347">
    <property type="entry name" value="FI21270P1-RELATED"/>
    <property type="match status" value="1"/>
</dbReference>
<keyword evidence="4 9" id="KW-0812">Transmembrane</keyword>
<dbReference type="FunFam" id="1.20.1070.10:FF:000058">
    <property type="entry name" value="Adhesion G protein-coupled receptor F5"/>
    <property type="match status" value="2"/>
</dbReference>
<feature type="transmembrane region" description="Helical" evidence="9">
    <location>
        <begin position="1337"/>
        <end position="1355"/>
    </location>
</feature>
<keyword evidence="6 9" id="KW-0472">Membrane</keyword>
<feature type="transmembrane region" description="Helical" evidence="9">
    <location>
        <begin position="739"/>
        <end position="759"/>
    </location>
</feature>
<feature type="chain" id="PRO_5018066765" description="G-protein coupled receptors family 2 profile 2 domain-containing protein" evidence="10">
    <location>
        <begin position="21"/>
        <end position="1645"/>
    </location>
</feature>
<comment type="subcellular location">
    <subcellularLocation>
        <location evidence="1">Cell membrane</location>
        <topology evidence="1">Multi-pass membrane protein</topology>
    </subcellularLocation>
</comment>
<evidence type="ECO:0000256" key="5">
    <source>
        <dbReference type="ARBA" id="ARBA00022989"/>
    </source>
</evidence>
<evidence type="ECO:0008006" key="16">
    <source>
        <dbReference type="Google" id="ProtNLM"/>
    </source>
</evidence>
<feature type="domain" description="GAIN-B" evidence="11">
    <location>
        <begin position="1130"/>
        <end position="1293"/>
    </location>
</feature>
<dbReference type="Pfam" id="PF01825">
    <property type="entry name" value="GPS"/>
    <property type="match status" value="2"/>
</dbReference>
<organism evidence="14 15">
    <name type="scientific">Pocillopora damicornis</name>
    <name type="common">Cauliflower coral</name>
    <name type="synonym">Millepora damicornis</name>
    <dbReference type="NCBI Taxonomy" id="46731"/>
    <lineage>
        <taxon>Eukaryota</taxon>
        <taxon>Metazoa</taxon>
        <taxon>Cnidaria</taxon>
        <taxon>Anthozoa</taxon>
        <taxon>Hexacorallia</taxon>
        <taxon>Scleractinia</taxon>
        <taxon>Astrocoeniina</taxon>
        <taxon>Pocilloporidae</taxon>
        <taxon>Pocillopora</taxon>
    </lineage>
</organism>
<dbReference type="GO" id="GO:0004930">
    <property type="term" value="F:G protein-coupled receptor activity"/>
    <property type="evidence" value="ECO:0007669"/>
    <property type="project" value="InterPro"/>
</dbReference>
<feature type="transmembrane region" description="Helical" evidence="9">
    <location>
        <begin position="1410"/>
        <end position="1429"/>
    </location>
</feature>
<dbReference type="GO" id="GO:0005886">
    <property type="term" value="C:plasma membrane"/>
    <property type="evidence" value="ECO:0007669"/>
    <property type="project" value="UniProtKB-SubCell"/>
</dbReference>
<protein>
    <recommendedName>
        <fullName evidence="16">G-protein coupled receptors family 2 profile 2 domain-containing protein</fullName>
    </recommendedName>
</protein>
<dbReference type="InterPro" id="IPR036179">
    <property type="entry name" value="Ig-like_dom_sf"/>
</dbReference>
<keyword evidence="3" id="KW-1003">Cell membrane</keyword>
<evidence type="ECO:0000256" key="6">
    <source>
        <dbReference type="ARBA" id="ARBA00023136"/>
    </source>
</evidence>
<dbReference type="InterPro" id="IPR032471">
    <property type="entry name" value="AGRL2-4_GAIN_subdom_A"/>
</dbReference>
<evidence type="ECO:0000256" key="9">
    <source>
        <dbReference type="SAM" id="Phobius"/>
    </source>
</evidence>
<evidence type="ECO:0000259" key="11">
    <source>
        <dbReference type="PROSITE" id="PS50221"/>
    </source>
</evidence>
<reference evidence="14 15" key="1">
    <citation type="journal article" date="2018" name="Sci. Rep.">
        <title>Comparative analysis of the Pocillopora damicornis genome highlights role of immune system in coral evolution.</title>
        <authorList>
            <person name="Cunning R."/>
            <person name="Bay R.A."/>
            <person name="Gillette P."/>
            <person name="Baker A.C."/>
            <person name="Traylor-Knowles N."/>
        </authorList>
    </citation>
    <scope>NUCLEOTIDE SEQUENCE [LARGE SCALE GENOMIC DNA]</scope>
    <source>
        <strain evidence="14">RSMAS</strain>
        <tissue evidence="14">Whole animal</tissue>
    </source>
</reference>
<dbReference type="Proteomes" id="UP000275408">
    <property type="component" value="Unassembled WGS sequence"/>
</dbReference>
<accession>A0A3M6TDI9</accession>
<name>A0A3M6TDI9_POCDA</name>
<dbReference type="PROSITE" id="PS50221">
    <property type="entry name" value="GAIN_B"/>
    <property type="match status" value="2"/>
</dbReference>
<feature type="signal peptide" evidence="10">
    <location>
        <begin position="1"/>
        <end position="20"/>
    </location>
</feature>
<keyword evidence="15" id="KW-1185">Reference proteome</keyword>
<keyword evidence="10" id="KW-0732">Signal</keyword>
<dbReference type="InterPro" id="IPR003599">
    <property type="entry name" value="Ig_sub"/>
</dbReference>
<evidence type="ECO:0000256" key="4">
    <source>
        <dbReference type="ARBA" id="ARBA00022692"/>
    </source>
</evidence>
<dbReference type="Gene3D" id="2.60.220.50">
    <property type="match status" value="2"/>
</dbReference>
<feature type="transmembrane region" description="Helical" evidence="9">
    <location>
        <begin position="1516"/>
        <end position="1534"/>
    </location>
</feature>
<feature type="transmembrane region" description="Helical" evidence="9">
    <location>
        <begin position="1375"/>
        <end position="1398"/>
    </location>
</feature>
<feature type="transmembrane region" description="Helical" evidence="9">
    <location>
        <begin position="1301"/>
        <end position="1328"/>
    </location>
</feature>
<dbReference type="PRINTS" id="PR00249">
    <property type="entry name" value="GPCRSECRETIN"/>
</dbReference>
<dbReference type="Pfam" id="PF00002">
    <property type="entry name" value="7tm_2"/>
    <property type="match status" value="2"/>
</dbReference>
<evidence type="ECO:0000259" key="12">
    <source>
        <dbReference type="PROSITE" id="PS50261"/>
    </source>
</evidence>
<dbReference type="Pfam" id="PF13927">
    <property type="entry name" value="Ig_3"/>
    <property type="match status" value="1"/>
</dbReference>
<dbReference type="InterPro" id="IPR017981">
    <property type="entry name" value="GPCR_2-like_7TM"/>
</dbReference>
<dbReference type="PROSITE" id="PS50835">
    <property type="entry name" value="IG_LIKE"/>
    <property type="match status" value="2"/>
</dbReference>
<feature type="domain" description="Ig-like" evidence="13">
    <location>
        <begin position="16"/>
        <end position="108"/>
    </location>
</feature>
<feature type="transmembrane region" description="Helical" evidence="9">
    <location>
        <begin position="1540"/>
        <end position="1562"/>
    </location>
</feature>
<evidence type="ECO:0000256" key="10">
    <source>
        <dbReference type="SAM" id="SignalP"/>
    </source>
</evidence>
<feature type="transmembrane region" description="Helical" evidence="9">
    <location>
        <begin position="1449"/>
        <end position="1476"/>
    </location>
</feature>
<dbReference type="EMBL" id="RCHS01003812">
    <property type="protein sequence ID" value="RMX39475.1"/>
    <property type="molecule type" value="Genomic_DNA"/>
</dbReference>
<feature type="transmembrane region" description="Helical" evidence="9">
    <location>
        <begin position="849"/>
        <end position="872"/>
    </location>
</feature>
<dbReference type="SMART" id="SM00303">
    <property type="entry name" value="GPS"/>
    <property type="match status" value="2"/>
</dbReference>
<keyword evidence="8" id="KW-0325">Glycoprotein</keyword>
<dbReference type="OrthoDB" id="347083at2759"/>
<dbReference type="PANTHER" id="PTHR12011">
    <property type="entry name" value="ADHESION G-PROTEIN COUPLED RECEPTOR"/>
    <property type="match status" value="1"/>
</dbReference>
<sequence length="1645" mass="182259">MNSLLGVLLISLQIYPGTNVYGQRISESSRSERVNNGDRLVLNCSDRNLDQFQGNVNFTWKKNSVTIPNDDPRLNVDGKGTLLLEHVRQRDSGQYTCTFGTADVFSISNMTLFVIGSTSPNSPTTKVMPYRKHSAQRGNDPSNGVTSTSSVAETTMTSLIASHTRLAYSVTTKSSTTRSVMLSSVTTSRAKKHSVTMSYITRSSITTSRVTTNSVKSSNITTGSATTNPVITSSITTSNVRKSSILASRVMTNSAATGSVMAGSVMKSRIMAISVTTNDDTKSSVVKSNVTMSCVTTNSTTSGGVTRSSVTTSRVMTISVKTNGDTKSNVAKNRVATSPVTTNGVKKSNVTTISVTRRGDTPSSVSMVLYTTAIVATKQPSPSPRLFTQTTTNLISSLQLQYQLSHTQVEALLIGDKPTNISTVLTELVKLTKPGNELKVNASELSLSLDILEKLVTYNSLENHTAITTPADQRNVLEVASNLLNEENVETWLMLEENQENIIGVLLKTMEEFGSQVSSQLGRSINSTSFVLLSRNIAFRVDRLNWNETLHVNFAQHGATFFAPGSMFSDPSGSCVSTIVYKTLHKVFRLKEKGFSEAQKEGGKLQTIGSSIISATVLPTPKFPLEKPVKLVFKRNNQSRNLIGQCVFWEIGRSQRTWLTRGCTRVDHESNAQVTTCECDHLTIFAILMKNKPVQAQHQHNLEYISTIGCACSLLFLLLTFTVVVLCWKQVKSIRVIMLLNLCVAIAASCFLIILVGYAKKIEMLCTVTAVSLHYFLLCVFSWMLGHGVILYFLIIKVETQDSIKSRMKWIYTFGWISPLPIVAVSLVLTGADSYAANNCWLTIEYGIIYWTFVVPVAIIVLINSILFFVLLHRISRASRSKEKITRAKHVRAWLRRSAMLLPLMGVTWLSGFLTFISSTVVFHYIFTILNSLQGFFIFFNVCVLEDTLQGNVILTWEKSHKTIPADDPRLNTIANGTLELNDVQREDGGIYRCTVKAGEFQSINTTYLFIEAMLSGNHSIDVTTVITQFVTLTRPGNEQRLNAKELSTSVNILELLVTYNSLQNNGAFTKPADRRNILVAGSNLLDEENTQTWLQIQRNHENVTDVLLETMDEFASQISSQLGSSINSTSFVLSSRNIGIRVDRVDTIQMLAVDFSQYGASVLFPGSVFANSPTNIVAVVAYNSLHNFFRLERKASDNEQEKRPETSRIISAKIIPRPTSPLRVPFKLVFDHNNKGGDLIGQCVFWEIGQSHRTWQTRGCMRVDHESNARSTTCECDHLTIFSVLLNNEPIDGGEQHQPYLGYISTTGCACSLLFLLLTFAVIVLYWKRVKSARTIILLNLCVAIAASCIFIILADHARRPKVLCTITATFLHYFLLSVFSWMLCHGVILYFLIIKVETRETLEPKMKWLYALGWGSPLSIVAVSLIVTGTEVNAANNCWLTTKHGVIYWAFAAPVATVITVSTLFQLMAARYAINSILLIFLLRQINRAAQFKASMSRARPCAKQVKAWLRRTAMLLPVLGVTWLFGFLTFISSTVVFHYLFTILNSLQGFFIFVTFCILDDAVKETLIGTLCKRNAVSSKEQSTLNSKNAVRSISVTRIQTVQNARTTAANQHGGTYNFSSDTEQSKVSGPKMQTWISYEAG</sequence>
<evidence type="ECO:0000256" key="7">
    <source>
        <dbReference type="ARBA" id="ARBA00023157"/>
    </source>
</evidence>
<comment type="caution">
    <text evidence="14">The sequence shown here is derived from an EMBL/GenBank/DDBJ whole genome shotgun (WGS) entry which is preliminary data.</text>
</comment>
<dbReference type="CDD" id="cd15040">
    <property type="entry name" value="7tmB2_Adhesion"/>
    <property type="match status" value="2"/>
</dbReference>
<feature type="domain" description="G-protein coupled receptors family 2 profile 2" evidence="12">
    <location>
        <begin position="1302"/>
        <end position="1563"/>
    </location>
</feature>